<dbReference type="AlphaFoldDB" id="A0A485L966"/>
<evidence type="ECO:0000313" key="2">
    <source>
        <dbReference type="EMBL" id="VFT94553.1"/>
    </source>
</evidence>
<dbReference type="EMBL" id="CAADRA010006324">
    <property type="protein sequence ID" value="VFT94553.1"/>
    <property type="molecule type" value="Genomic_DNA"/>
</dbReference>
<name>A0A485L966_9STRA</name>
<reference evidence="1" key="2">
    <citation type="submission" date="2019-06" db="EMBL/GenBank/DDBJ databases">
        <title>Genomics analysis of Aphanomyces spp. identifies a new class of oomycete effector associated with host adaptation.</title>
        <authorList>
            <person name="Gaulin E."/>
        </authorList>
    </citation>
    <scope>NUCLEOTIDE SEQUENCE</scope>
    <source>
        <strain evidence="1">CBS 578.67</strain>
    </source>
</reference>
<sequence length="180" mass="19516">MTDAQDPDIVILDQALVGGNIERIFEALAKLWRRHWDLPDSEVANSENTLLAWLASVWDVVENYMSGRDRVLSAIEARKLADEALDDGGRVVLAMVALLLSVVANDLALFEAALTEETTDDATSDDADIFNAIASGEVAEVQAALTRHTGDLNTAFAIDGGDDCSVHLRGERIVIHLMTI</sequence>
<dbReference type="Proteomes" id="UP000332933">
    <property type="component" value="Unassembled WGS sequence"/>
</dbReference>
<evidence type="ECO:0000313" key="3">
    <source>
        <dbReference type="Proteomes" id="UP000332933"/>
    </source>
</evidence>
<accession>A0A485L966</accession>
<organism evidence="2 3">
    <name type="scientific">Aphanomyces stellatus</name>
    <dbReference type="NCBI Taxonomy" id="120398"/>
    <lineage>
        <taxon>Eukaryota</taxon>
        <taxon>Sar</taxon>
        <taxon>Stramenopiles</taxon>
        <taxon>Oomycota</taxon>
        <taxon>Saprolegniomycetes</taxon>
        <taxon>Saprolegniales</taxon>
        <taxon>Verrucalvaceae</taxon>
        <taxon>Aphanomyces</taxon>
    </lineage>
</organism>
<dbReference type="EMBL" id="VJMH01006303">
    <property type="protein sequence ID" value="KAF0690843.1"/>
    <property type="molecule type" value="Genomic_DNA"/>
</dbReference>
<keyword evidence="3" id="KW-1185">Reference proteome</keyword>
<evidence type="ECO:0000313" key="1">
    <source>
        <dbReference type="EMBL" id="KAF0690843.1"/>
    </source>
</evidence>
<protein>
    <submittedName>
        <fullName evidence="2">Aste57867_17810 protein</fullName>
    </submittedName>
</protein>
<reference evidence="2 3" key="1">
    <citation type="submission" date="2019-03" db="EMBL/GenBank/DDBJ databases">
        <authorList>
            <person name="Gaulin E."/>
            <person name="Dumas B."/>
        </authorList>
    </citation>
    <scope>NUCLEOTIDE SEQUENCE [LARGE SCALE GENOMIC DNA]</scope>
    <source>
        <strain evidence="2">CBS 568.67</strain>
    </source>
</reference>
<gene>
    <name evidence="2" type="primary">Aste57867_17810</name>
    <name evidence="1" type="ORF">As57867_017749</name>
    <name evidence="2" type="ORF">ASTE57867_17810</name>
</gene>
<proteinExistence type="predicted"/>